<proteinExistence type="predicted"/>
<name>A0ABS1WDY5_9GAMM</name>
<reference evidence="1 2" key="1">
    <citation type="submission" date="2020-12" db="EMBL/GenBank/DDBJ databases">
        <title>WGS of Legionella: environmental sample.</title>
        <authorList>
            <person name="Cristino S."/>
            <person name="Girolamini L."/>
            <person name="Salaris S."/>
            <person name="Pascale M.R."/>
            <person name="Mazzotta M."/>
            <person name="Orsini M."/>
            <person name="Grottola A."/>
        </authorList>
    </citation>
    <scope>NUCLEOTIDE SEQUENCE [LARGE SCALE GENOMIC DNA]</scope>
    <source>
        <strain evidence="1 2">30cs62</strain>
    </source>
</reference>
<evidence type="ECO:0000313" key="1">
    <source>
        <dbReference type="EMBL" id="MBL7527552.1"/>
    </source>
</evidence>
<accession>A0ABS1WDY5</accession>
<organism evidence="1 2">
    <name type="scientific">Legionella bononiensis</name>
    <dbReference type="NCBI Taxonomy" id="2793102"/>
    <lineage>
        <taxon>Bacteria</taxon>
        <taxon>Pseudomonadati</taxon>
        <taxon>Pseudomonadota</taxon>
        <taxon>Gammaproteobacteria</taxon>
        <taxon>Legionellales</taxon>
        <taxon>Legionellaceae</taxon>
        <taxon>Legionella</taxon>
    </lineage>
</organism>
<protein>
    <recommendedName>
        <fullName evidence="3">Cthe-2314-like HEPN domain-containing protein</fullName>
    </recommendedName>
</protein>
<evidence type="ECO:0000313" key="2">
    <source>
        <dbReference type="Proteomes" id="UP000809910"/>
    </source>
</evidence>
<sequence>MTDAKQLIEEIGKAFKDNSLTLLTTAANFKEWLNGVFFESNTELKSYLNDKIKCKCTEIFWSIANIQISIGDFILIDEGSELSDMLILHRLYIVYEQFYRAWERYTSLLAYLFLKMEEKRNFYFNNLVDELKLLKEIEHNKELAKYSHKWNSLAKERNTFSHKASSLSEKWSHIDFELSPIVDQKGNKIVYTKVNRINKDSYLKKIKNHLEDIEDINKQVRDFINSNKKNIFKFQTSFPWKCLSLKQPKGGEKYLVYKLEQYHLLDKNEFQSDSVIKIPTEYIFWKDIEPPPNGAD</sequence>
<evidence type="ECO:0008006" key="3">
    <source>
        <dbReference type="Google" id="ProtNLM"/>
    </source>
</evidence>
<keyword evidence="2" id="KW-1185">Reference proteome</keyword>
<dbReference type="RefSeq" id="WP_203109079.1">
    <property type="nucleotide sequence ID" value="NZ_JADOBG010000010.1"/>
</dbReference>
<dbReference type="Proteomes" id="UP000809910">
    <property type="component" value="Unassembled WGS sequence"/>
</dbReference>
<gene>
    <name evidence="1" type="ORF">I5282_13360</name>
</gene>
<comment type="caution">
    <text evidence="1">The sequence shown here is derived from an EMBL/GenBank/DDBJ whole genome shotgun (WGS) entry which is preliminary data.</text>
</comment>
<dbReference type="EMBL" id="JADWVN010000026">
    <property type="protein sequence ID" value="MBL7527552.1"/>
    <property type="molecule type" value="Genomic_DNA"/>
</dbReference>